<dbReference type="AlphaFoldDB" id="K9ZEG9"/>
<gene>
    <name evidence="2" type="ordered locus">Anacy_2112</name>
</gene>
<dbReference type="STRING" id="272123.Anacy_2112"/>
<name>K9ZEG9_ANACC</name>
<feature type="transmembrane region" description="Helical" evidence="1">
    <location>
        <begin position="51"/>
        <end position="69"/>
    </location>
</feature>
<sequence>MWVIKSDRISDVVGYESDRILAMSLILPSQSKNTNLLSSRPSRLRGSFNRYSFGVVVCGGVIPAVRFAIAKRSVGIAFGICALWGCDSASAP</sequence>
<keyword evidence="3" id="KW-1185">Reference proteome</keyword>
<dbReference type="HOGENOM" id="CLU_2406889_0_0_3"/>
<evidence type="ECO:0000313" key="2">
    <source>
        <dbReference type="EMBL" id="AFZ57586.1"/>
    </source>
</evidence>
<dbReference type="Proteomes" id="UP000010474">
    <property type="component" value="Chromosome"/>
</dbReference>
<dbReference type="KEGG" id="acy:Anacy_2112"/>
<reference evidence="3" key="1">
    <citation type="journal article" date="2013" name="Proc. Natl. Acad. Sci. U.S.A.">
        <title>Improving the coverage of the cyanobacterial phylum using diversity-driven genome sequencing.</title>
        <authorList>
            <person name="Shih P.M."/>
            <person name="Wu D."/>
            <person name="Latifi A."/>
            <person name="Axen S.D."/>
            <person name="Fewer D.P."/>
            <person name="Talla E."/>
            <person name="Calteau A."/>
            <person name="Cai F."/>
            <person name="Tandeau de Marsac N."/>
            <person name="Rippka R."/>
            <person name="Herdman M."/>
            <person name="Sivonen K."/>
            <person name="Coursin T."/>
            <person name="Laurent T."/>
            <person name="Goodwin L."/>
            <person name="Nolan M."/>
            <person name="Davenport K.W."/>
            <person name="Han C.S."/>
            <person name="Rubin E.M."/>
            <person name="Eisen J.A."/>
            <person name="Woyke T."/>
            <person name="Gugger M."/>
            <person name="Kerfeld C.A."/>
        </authorList>
    </citation>
    <scope>NUCLEOTIDE SEQUENCE [LARGE SCALE GENOMIC DNA]</scope>
    <source>
        <strain evidence="3">ATCC 27899 / PCC 7122</strain>
    </source>
</reference>
<keyword evidence="1" id="KW-1133">Transmembrane helix</keyword>
<proteinExistence type="predicted"/>
<dbReference type="PATRIC" id="fig|272123.3.peg.2297"/>
<dbReference type="RefSeq" id="WP_015214231.1">
    <property type="nucleotide sequence ID" value="NC_019771.1"/>
</dbReference>
<keyword evidence="1" id="KW-0812">Transmembrane</keyword>
<evidence type="ECO:0000256" key="1">
    <source>
        <dbReference type="SAM" id="Phobius"/>
    </source>
</evidence>
<keyword evidence="1" id="KW-0472">Membrane</keyword>
<accession>K9ZEG9</accession>
<organism evidence="2 3">
    <name type="scientific">Anabaena cylindrica (strain ATCC 27899 / PCC 7122)</name>
    <dbReference type="NCBI Taxonomy" id="272123"/>
    <lineage>
        <taxon>Bacteria</taxon>
        <taxon>Bacillati</taxon>
        <taxon>Cyanobacteriota</taxon>
        <taxon>Cyanophyceae</taxon>
        <taxon>Nostocales</taxon>
        <taxon>Nostocaceae</taxon>
        <taxon>Anabaena</taxon>
    </lineage>
</organism>
<protein>
    <submittedName>
        <fullName evidence="2">Uncharacterized protein</fullName>
    </submittedName>
</protein>
<evidence type="ECO:0000313" key="3">
    <source>
        <dbReference type="Proteomes" id="UP000010474"/>
    </source>
</evidence>
<dbReference type="EMBL" id="CP003659">
    <property type="protein sequence ID" value="AFZ57586.1"/>
    <property type="molecule type" value="Genomic_DNA"/>
</dbReference>